<feature type="domain" description="Methyl-accepting transducer" evidence="3">
    <location>
        <begin position="23"/>
        <end position="277"/>
    </location>
</feature>
<evidence type="ECO:0000313" key="4">
    <source>
        <dbReference type="EMBL" id="MBL4930990.1"/>
    </source>
</evidence>
<keyword evidence="1 2" id="KW-0807">Transducer</keyword>
<protein>
    <submittedName>
        <fullName evidence="4">Chemotaxis protein</fullName>
    </submittedName>
</protein>
<dbReference type="PANTHER" id="PTHR32089">
    <property type="entry name" value="METHYL-ACCEPTING CHEMOTAXIS PROTEIN MCPB"/>
    <property type="match status" value="1"/>
</dbReference>
<evidence type="ECO:0000256" key="2">
    <source>
        <dbReference type="PROSITE-ProRule" id="PRU00284"/>
    </source>
</evidence>
<proteinExistence type="predicted"/>
<dbReference type="Proteomes" id="UP000623681">
    <property type="component" value="Unassembled WGS sequence"/>
</dbReference>
<evidence type="ECO:0000313" key="5">
    <source>
        <dbReference type="Proteomes" id="UP000623681"/>
    </source>
</evidence>
<sequence>MLNFKKRNTEPVYLAKEQDTIKNETKINEEAIEFIDSVNNLISKTVDQHHIVNKQHDGLAELASDIKIHMNRISNLTVTTNESTDKLYLESKNLDTLTKDTVNKSNEGKQTIEEMAKIIKSLEFENRKSMESINELVVKFGKVNEVVGLITSIATQTNLLALNAAIEAARAGEQGKGFAVVAGEVRKLAEMTKTSITDISSLIESIEAETRIVLDNSNKSNEAIEMGVKASEKAVNKIEESLIAVTKVDSEVKEVMETLIVQKKHIENMSSEISDVDEILKVTADTIIDHINEASIVDKQLAETKEKVGFYGLKIKNI</sequence>
<dbReference type="SUPFAM" id="SSF58104">
    <property type="entry name" value="Methyl-accepting chemotaxis protein (MCP) signaling domain"/>
    <property type="match status" value="1"/>
</dbReference>
<reference evidence="4" key="1">
    <citation type="submission" date="2021-01" db="EMBL/GenBank/DDBJ databases">
        <title>Genome public.</title>
        <authorList>
            <person name="Liu C."/>
            <person name="Sun Q."/>
        </authorList>
    </citation>
    <scope>NUCLEOTIDE SEQUENCE</scope>
    <source>
        <strain evidence="4">YIM B02565</strain>
    </source>
</reference>
<dbReference type="GO" id="GO:0007165">
    <property type="term" value="P:signal transduction"/>
    <property type="evidence" value="ECO:0007669"/>
    <property type="project" value="UniProtKB-KW"/>
</dbReference>
<dbReference type="GO" id="GO:0016020">
    <property type="term" value="C:membrane"/>
    <property type="evidence" value="ECO:0007669"/>
    <property type="project" value="InterPro"/>
</dbReference>
<dbReference type="PROSITE" id="PS50111">
    <property type="entry name" value="CHEMOTAXIS_TRANSDUC_2"/>
    <property type="match status" value="1"/>
</dbReference>
<name>A0A937K4A6_9CLOT</name>
<accession>A0A937K4A6</accession>
<dbReference type="AlphaFoldDB" id="A0A937K4A6"/>
<dbReference type="Pfam" id="PF00015">
    <property type="entry name" value="MCPsignal"/>
    <property type="match status" value="1"/>
</dbReference>
<comment type="caution">
    <text evidence="4">The sequence shown here is derived from an EMBL/GenBank/DDBJ whole genome shotgun (WGS) entry which is preliminary data.</text>
</comment>
<dbReference type="RefSeq" id="WP_202766365.1">
    <property type="nucleotide sequence ID" value="NZ_JAESWA010000017.1"/>
</dbReference>
<keyword evidence="5" id="KW-1185">Reference proteome</keyword>
<dbReference type="Gene3D" id="1.10.287.950">
    <property type="entry name" value="Methyl-accepting chemotaxis protein"/>
    <property type="match status" value="1"/>
</dbReference>
<dbReference type="PANTHER" id="PTHR32089:SF112">
    <property type="entry name" value="LYSOZYME-LIKE PROTEIN-RELATED"/>
    <property type="match status" value="1"/>
</dbReference>
<gene>
    <name evidence="4" type="ORF">JK634_04170</name>
</gene>
<dbReference type="EMBL" id="JAESWA010000017">
    <property type="protein sequence ID" value="MBL4930990.1"/>
    <property type="molecule type" value="Genomic_DNA"/>
</dbReference>
<evidence type="ECO:0000256" key="1">
    <source>
        <dbReference type="ARBA" id="ARBA00023224"/>
    </source>
</evidence>
<evidence type="ECO:0000259" key="3">
    <source>
        <dbReference type="PROSITE" id="PS50111"/>
    </source>
</evidence>
<organism evidence="4 5">
    <name type="scientific">Clostridium paridis</name>
    <dbReference type="NCBI Taxonomy" id="2803863"/>
    <lineage>
        <taxon>Bacteria</taxon>
        <taxon>Bacillati</taxon>
        <taxon>Bacillota</taxon>
        <taxon>Clostridia</taxon>
        <taxon>Eubacteriales</taxon>
        <taxon>Clostridiaceae</taxon>
        <taxon>Clostridium</taxon>
    </lineage>
</organism>
<dbReference type="InterPro" id="IPR004089">
    <property type="entry name" value="MCPsignal_dom"/>
</dbReference>
<dbReference type="SMART" id="SM00283">
    <property type="entry name" value="MA"/>
    <property type="match status" value="1"/>
</dbReference>